<dbReference type="PANTHER" id="PTHR21666:SF270">
    <property type="entry name" value="MUREIN HYDROLASE ACTIVATOR ENVC"/>
    <property type="match status" value="1"/>
</dbReference>
<feature type="signal peptide" evidence="2">
    <location>
        <begin position="1"/>
        <end position="25"/>
    </location>
</feature>
<name>A0A545SX00_9RHOB</name>
<dbReference type="PANTHER" id="PTHR21666">
    <property type="entry name" value="PEPTIDASE-RELATED"/>
    <property type="match status" value="1"/>
</dbReference>
<feature type="region of interest" description="Disordered" evidence="1">
    <location>
        <begin position="213"/>
        <end position="259"/>
    </location>
</feature>
<evidence type="ECO:0000313" key="4">
    <source>
        <dbReference type="EMBL" id="TQV69479.1"/>
    </source>
</evidence>
<evidence type="ECO:0000313" key="5">
    <source>
        <dbReference type="Proteomes" id="UP000315816"/>
    </source>
</evidence>
<reference evidence="4 5" key="1">
    <citation type="submission" date="2019-06" db="EMBL/GenBank/DDBJ databases">
        <title>A novel species of marine bacteria.</title>
        <authorList>
            <person name="Wang Y."/>
        </authorList>
    </citation>
    <scope>NUCLEOTIDE SEQUENCE [LARGE SCALE GENOMIC DNA]</scope>
    <source>
        <strain evidence="4 5">MA1-10</strain>
    </source>
</reference>
<dbReference type="InterPro" id="IPR016047">
    <property type="entry name" value="M23ase_b-sheet_dom"/>
</dbReference>
<dbReference type="AlphaFoldDB" id="A0A545SX00"/>
<dbReference type="OrthoDB" id="9795421at2"/>
<organism evidence="4 5">
    <name type="scientific">Aliiroseovarius halocynthiae</name>
    <dbReference type="NCBI Taxonomy" id="985055"/>
    <lineage>
        <taxon>Bacteria</taxon>
        <taxon>Pseudomonadati</taxon>
        <taxon>Pseudomonadota</taxon>
        <taxon>Alphaproteobacteria</taxon>
        <taxon>Rhodobacterales</taxon>
        <taxon>Paracoccaceae</taxon>
        <taxon>Aliiroseovarius</taxon>
    </lineage>
</organism>
<evidence type="ECO:0000256" key="2">
    <source>
        <dbReference type="SAM" id="SignalP"/>
    </source>
</evidence>
<dbReference type="InterPro" id="IPR050570">
    <property type="entry name" value="Cell_wall_metabolism_enzyme"/>
</dbReference>
<dbReference type="EMBL" id="VICH01000004">
    <property type="protein sequence ID" value="TQV69479.1"/>
    <property type="molecule type" value="Genomic_DNA"/>
</dbReference>
<protein>
    <submittedName>
        <fullName evidence="4">Peptidoglycan DD-metalloendopeptidase family protein</fullName>
    </submittedName>
</protein>
<feature type="domain" description="LysM" evidence="3">
    <location>
        <begin position="160"/>
        <end position="204"/>
    </location>
</feature>
<keyword evidence="5" id="KW-1185">Reference proteome</keyword>
<gene>
    <name evidence="4" type="ORF">FIL88_08020</name>
</gene>
<dbReference type="Pfam" id="PF01551">
    <property type="entry name" value="Peptidase_M23"/>
    <property type="match status" value="1"/>
</dbReference>
<accession>A0A545SX00</accession>
<dbReference type="SMART" id="SM00257">
    <property type="entry name" value="LysM"/>
    <property type="match status" value="1"/>
</dbReference>
<dbReference type="Pfam" id="PF01476">
    <property type="entry name" value="LysM"/>
    <property type="match status" value="2"/>
</dbReference>
<evidence type="ECO:0000256" key="1">
    <source>
        <dbReference type="SAM" id="MobiDB-lite"/>
    </source>
</evidence>
<feature type="region of interest" description="Disordered" evidence="1">
    <location>
        <begin position="140"/>
        <end position="165"/>
    </location>
</feature>
<dbReference type="InterPro" id="IPR011055">
    <property type="entry name" value="Dup_hybrid_motif"/>
</dbReference>
<dbReference type="CDD" id="cd12797">
    <property type="entry name" value="M23_peptidase"/>
    <property type="match status" value="1"/>
</dbReference>
<comment type="caution">
    <text evidence="4">The sequence shown here is derived from an EMBL/GenBank/DDBJ whole genome shotgun (WGS) entry which is preliminary data.</text>
</comment>
<feature type="compositionally biased region" description="Polar residues" evidence="1">
    <location>
        <begin position="213"/>
        <end position="223"/>
    </location>
</feature>
<dbReference type="Gene3D" id="3.10.350.10">
    <property type="entry name" value="LysM domain"/>
    <property type="match status" value="1"/>
</dbReference>
<evidence type="ECO:0000259" key="3">
    <source>
        <dbReference type="PROSITE" id="PS51782"/>
    </source>
</evidence>
<dbReference type="Proteomes" id="UP000315816">
    <property type="component" value="Unassembled WGS sequence"/>
</dbReference>
<dbReference type="CDD" id="cd00118">
    <property type="entry name" value="LysM"/>
    <property type="match status" value="1"/>
</dbReference>
<proteinExistence type="predicted"/>
<dbReference type="InterPro" id="IPR018392">
    <property type="entry name" value="LysM"/>
</dbReference>
<dbReference type="GO" id="GO:0004222">
    <property type="term" value="F:metalloendopeptidase activity"/>
    <property type="evidence" value="ECO:0007669"/>
    <property type="project" value="TreeGrafter"/>
</dbReference>
<dbReference type="Gene3D" id="2.70.70.10">
    <property type="entry name" value="Glucose Permease (Domain IIA)"/>
    <property type="match status" value="1"/>
</dbReference>
<dbReference type="PROSITE" id="PS51782">
    <property type="entry name" value="LYSM"/>
    <property type="match status" value="1"/>
</dbReference>
<dbReference type="InterPro" id="IPR036779">
    <property type="entry name" value="LysM_dom_sf"/>
</dbReference>
<feature type="chain" id="PRO_5022150927" evidence="2">
    <location>
        <begin position="26"/>
        <end position="378"/>
    </location>
</feature>
<dbReference type="SUPFAM" id="SSF51261">
    <property type="entry name" value="Duplicated hybrid motif"/>
    <property type="match status" value="1"/>
</dbReference>
<sequence>MPCGTKIRALLLTGSLLTLSACSNGFDMDMRGLAGGELSTSQAAKSAGTAERPQPDARGVISYPGYQVALARRGDTVAQVAGRIGMNPTELGRYNGLKLDAPLRDGELLALPRRVTEPVDGVIQPSSDINITTLAGDAIDRAGDTPQNSSTSKVSGEQPVRHRVQRGETAYSIARSYGVSVRSLADWNGLGGDLSIREGQHLLIPVKVATSATGTPVTQPGQGSSTPTPPSAAAALPTDEVKQDAPKAPAAPKLSDTRTKASAARMSLPIAGKVTSVFDAEKAGYILISAKPGDPVKAAASGTVRLVSKDVEGEEIVVIDHGNGTQTAYSFISGITVKKGQKIKRGQQIAVATKNRYNAIQFLVFKGTEPVDPMPYLN</sequence>
<keyword evidence="2" id="KW-0732">Signal</keyword>
<feature type="compositionally biased region" description="Polar residues" evidence="1">
    <location>
        <begin position="145"/>
        <end position="155"/>
    </location>
</feature>
<dbReference type="PROSITE" id="PS51257">
    <property type="entry name" value="PROKAR_LIPOPROTEIN"/>
    <property type="match status" value="1"/>
</dbReference>